<protein>
    <submittedName>
        <fullName evidence="1">Uncharacterized protein</fullName>
    </submittedName>
</protein>
<dbReference type="AlphaFoldDB" id="W2NZA1"/>
<organism evidence="1">
    <name type="scientific">Phytophthora nicotianae</name>
    <name type="common">Potato buckeye rot agent</name>
    <name type="synonym">Phytophthora parasitica</name>
    <dbReference type="NCBI Taxonomy" id="4792"/>
    <lineage>
        <taxon>Eukaryota</taxon>
        <taxon>Sar</taxon>
        <taxon>Stramenopiles</taxon>
        <taxon>Oomycota</taxon>
        <taxon>Peronosporomycetes</taxon>
        <taxon>Peronosporales</taxon>
        <taxon>Peronosporaceae</taxon>
        <taxon>Phytophthora</taxon>
    </lineage>
</organism>
<evidence type="ECO:0000313" key="1">
    <source>
        <dbReference type="EMBL" id="ETM53273.1"/>
    </source>
</evidence>
<proteinExistence type="predicted"/>
<name>W2NZA1_PHYNI</name>
<accession>W2NZA1</accession>
<dbReference type="EMBL" id="KI691396">
    <property type="protein sequence ID" value="ETM53273.1"/>
    <property type="molecule type" value="Genomic_DNA"/>
</dbReference>
<gene>
    <name evidence="1" type="ORF">L914_03238</name>
</gene>
<dbReference type="Proteomes" id="UP000054532">
    <property type="component" value="Unassembled WGS sequence"/>
</dbReference>
<sequence>MGIHELAKDGQHTANEVLKKATQTVYEASFKKFS</sequence>
<reference evidence="1" key="1">
    <citation type="submission" date="2013-11" db="EMBL/GenBank/DDBJ databases">
        <title>The Genome Sequence of Phytophthora parasitica IAC_01/95.</title>
        <authorList>
            <consortium name="The Broad Institute Genomics Platform"/>
            <person name="Russ C."/>
            <person name="Tyler B."/>
            <person name="Panabieres F."/>
            <person name="Shan W."/>
            <person name="Tripathy S."/>
            <person name="Grunwald N."/>
            <person name="Machado M."/>
            <person name="Johnson C.S."/>
            <person name="Arredondo F."/>
            <person name="Hong C."/>
            <person name="Coffey M."/>
            <person name="Young S.K."/>
            <person name="Zeng Q."/>
            <person name="Gargeya S."/>
            <person name="Fitzgerald M."/>
            <person name="Abouelleil A."/>
            <person name="Alvarado L."/>
            <person name="Chapman S.B."/>
            <person name="Gainer-Dewar J."/>
            <person name="Goldberg J."/>
            <person name="Griggs A."/>
            <person name="Gujja S."/>
            <person name="Hansen M."/>
            <person name="Howarth C."/>
            <person name="Imamovic A."/>
            <person name="Ireland A."/>
            <person name="Larimer J."/>
            <person name="McCowan C."/>
            <person name="Murphy C."/>
            <person name="Pearson M."/>
            <person name="Poon T.W."/>
            <person name="Priest M."/>
            <person name="Roberts A."/>
            <person name="Saif S."/>
            <person name="Shea T."/>
            <person name="Sykes S."/>
            <person name="Wortman J."/>
            <person name="Nusbaum C."/>
            <person name="Birren B."/>
        </authorList>
    </citation>
    <scope>NUCLEOTIDE SEQUENCE [LARGE SCALE GENOMIC DNA]</scope>
    <source>
        <strain evidence="1">IAC_01/95</strain>
    </source>
</reference>